<dbReference type="AlphaFoldDB" id="A0A2Z2I1E9"/>
<sequence length="275" mass="30625">MTVVLAGVGADSTNLGTLAPLYDDGHFEYVPIPEKTSQTSEEATLGSWRLEHDPGGRTAADLTTRIEPTPVSGEYEPVTGPDLESWPLHRDPNFEALTYGEHRSSGYVSRLRRLEPGDVVGFYAGLRRPEGERAHRYLIGYLTVERVDVIEPETPADERASILAHHPENAHTKRAVGDELFRSEKPVVLVDGREPGGLFDRHPIRLSEYEVKPGNERAQYYLRPEVTSTLEVTAGGENMMFKPAYECALEGEQFRRLVGPLEGRTASNGEIDRTR</sequence>
<dbReference type="GeneID" id="32892567"/>
<proteinExistence type="predicted"/>
<dbReference type="Pfam" id="PF18754">
    <property type="entry name" value="Nmad3"/>
    <property type="match status" value="1"/>
</dbReference>
<gene>
    <name evidence="2" type="ORF">B1756_00775</name>
</gene>
<dbReference type="EMBL" id="CP019893">
    <property type="protein sequence ID" value="ARS91614.1"/>
    <property type="molecule type" value="Genomic_DNA"/>
</dbReference>
<dbReference type="Proteomes" id="UP000250088">
    <property type="component" value="Chromosome"/>
</dbReference>
<evidence type="ECO:0000313" key="2">
    <source>
        <dbReference type="EMBL" id="ARS91614.1"/>
    </source>
</evidence>
<dbReference type="OrthoDB" id="211258at2157"/>
<name>A0A2Z2I1E9_9EURY</name>
<reference evidence="3" key="1">
    <citation type="submission" date="2017-02" db="EMBL/GenBank/DDBJ databases">
        <title>Natronthermophilus aegyptiacus gen. nov.,sp. nov., an aerobic, extremely halophilic alkalithermophilic archaeon isolated from the athalassohaline Wadi An Natrun, Egypt.</title>
        <authorList>
            <person name="Zhao B."/>
        </authorList>
    </citation>
    <scope>NUCLEOTIDE SEQUENCE [LARGE SCALE GENOMIC DNA]</scope>
    <source>
        <strain evidence="3">JW/NM-HA 15</strain>
    </source>
</reference>
<protein>
    <recommendedName>
        <fullName evidence="1">Nucleotide modification associated domain-containing protein</fullName>
    </recommendedName>
</protein>
<dbReference type="KEGG" id="naj:B1756_00775"/>
<feature type="domain" description="Nucleotide modification associated" evidence="1">
    <location>
        <begin position="3"/>
        <end position="254"/>
    </location>
</feature>
<dbReference type="RefSeq" id="WP_086889982.1">
    <property type="nucleotide sequence ID" value="NZ_CP019893.1"/>
</dbReference>
<keyword evidence="3" id="KW-1185">Reference proteome</keyword>
<evidence type="ECO:0000259" key="1">
    <source>
        <dbReference type="Pfam" id="PF18754"/>
    </source>
</evidence>
<dbReference type="InterPro" id="IPR041135">
    <property type="entry name" value="Nmad3"/>
</dbReference>
<evidence type="ECO:0000313" key="3">
    <source>
        <dbReference type="Proteomes" id="UP000250088"/>
    </source>
</evidence>
<accession>A0A2Z2I1E9</accession>
<organism evidence="2 3">
    <name type="scientific">Natrarchaeobaculum aegyptiacum</name>
    <dbReference type="NCBI Taxonomy" id="745377"/>
    <lineage>
        <taxon>Archaea</taxon>
        <taxon>Methanobacteriati</taxon>
        <taxon>Methanobacteriota</taxon>
        <taxon>Stenosarchaea group</taxon>
        <taxon>Halobacteria</taxon>
        <taxon>Halobacteriales</taxon>
        <taxon>Natrialbaceae</taxon>
        <taxon>Natrarchaeobaculum</taxon>
    </lineage>
</organism>